<sequence>MSNSSPPSAIVLYGRAAFDQTQNLTQLAARLHEVLQPDRAGCRITTAFADLTGPSLPDVLDALAAAGIEDTTVVTCMVPADPSLSTWLAGALSQWRADRGAAMTVRLAPPVEQAIDMAAAVAAVLALPAAGDVAQVVPSLGKPGWSKIPEHGRQVFFCVGARCLHRAAEPLYQHLRSAMKSHRALAAGPRRVMCARSSCLYPCNLGPLMTVHPDGVWYGGLTRERIDRIVAEHLLGDVRVEECVVHAAVK</sequence>
<keyword evidence="2" id="KW-1185">Reference proteome</keyword>
<dbReference type="AlphaFoldDB" id="A0A4D7BKK5"/>
<proteinExistence type="predicted"/>
<dbReference type="EMBL" id="CP039690">
    <property type="protein sequence ID" value="QCI68282.1"/>
    <property type="molecule type" value="Genomic_DNA"/>
</dbReference>
<evidence type="ECO:0000313" key="2">
    <source>
        <dbReference type="Proteomes" id="UP000298781"/>
    </source>
</evidence>
<organism evidence="1 2">
    <name type="scientific">Phreatobacter stygius</name>
    <dbReference type="NCBI Taxonomy" id="1940610"/>
    <lineage>
        <taxon>Bacteria</taxon>
        <taxon>Pseudomonadati</taxon>
        <taxon>Pseudomonadota</taxon>
        <taxon>Alphaproteobacteria</taxon>
        <taxon>Hyphomicrobiales</taxon>
        <taxon>Phreatobacteraceae</taxon>
        <taxon>Phreatobacter</taxon>
    </lineage>
</organism>
<name>A0A4D7BKK5_9HYPH</name>
<dbReference type="Proteomes" id="UP000298781">
    <property type="component" value="Chromosome"/>
</dbReference>
<dbReference type="InterPro" id="IPR036249">
    <property type="entry name" value="Thioredoxin-like_sf"/>
</dbReference>
<dbReference type="OrthoDB" id="9800597at2"/>
<dbReference type="Gene3D" id="3.40.50.1400">
    <property type="match status" value="1"/>
</dbReference>
<dbReference type="Gene3D" id="3.40.30.10">
    <property type="entry name" value="Glutaredoxin"/>
    <property type="match status" value="1"/>
</dbReference>
<dbReference type="CDD" id="cd02980">
    <property type="entry name" value="TRX_Fd_family"/>
    <property type="match status" value="1"/>
</dbReference>
<dbReference type="RefSeq" id="WP_136963701.1">
    <property type="nucleotide sequence ID" value="NZ_CP039690.1"/>
</dbReference>
<protein>
    <submittedName>
        <fullName evidence="1">(2Fe-2S) ferredoxin domain-containing protein</fullName>
    </submittedName>
</protein>
<dbReference type="KEGG" id="pstg:E8M01_31090"/>
<dbReference type="SUPFAM" id="SSF53800">
    <property type="entry name" value="Chelatase"/>
    <property type="match status" value="1"/>
</dbReference>
<reference evidence="1 2" key="1">
    <citation type="submission" date="2019-04" db="EMBL/GenBank/DDBJ databases">
        <title>Phreatobacter aquaticus sp. nov.</title>
        <authorList>
            <person name="Choi A."/>
        </authorList>
    </citation>
    <scope>NUCLEOTIDE SEQUENCE [LARGE SCALE GENOMIC DNA]</scope>
    <source>
        <strain evidence="1 2">KCTC 52518</strain>
    </source>
</reference>
<accession>A0A4D7BKK5</accession>
<evidence type="ECO:0000313" key="1">
    <source>
        <dbReference type="EMBL" id="QCI68282.1"/>
    </source>
</evidence>
<dbReference type="SUPFAM" id="SSF52833">
    <property type="entry name" value="Thioredoxin-like"/>
    <property type="match status" value="1"/>
</dbReference>
<gene>
    <name evidence="1" type="ORF">E8M01_31090</name>
</gene>